<dbReference type="SUPFAM" id="SSF48498">
    <property type="entry name" value="Tetracyclin repressor-like, C-terminal domain"/>
    <property type="match status" value="1"/>
</dbReference>
<evidence type="ECO:0000313" key="5">
    <source>
        <dbReference type="Proteomes" id="UP001469365"/>
    </source>
</evidence>
<dbReference type="InterPro" id="IPR001647">
    <property type="entry name" value="HTH_TetR"/>
</dbReference>
<accession>A0ABU9DWF9</accession>
<evidence type="ECO:0000256" key="1">
    <source>
        <dbReference type="ARBA" id="ARBA00023125"/>
    </source>
</evidence>
<protein>
    <submittedName>
        <fullName evidence="4">TetR/AcrR family transcriptional regulator</fullName>
    </submittedName>
</protein>
<dbReference type="PANTHER" id="PTHR30055:SF222">
    <property type="entry name" value="REGULATORY PROTEIN"/>
    <property type="match status" value="1"/>
</dbReference>
<keyword evidence="5" id="KW-1185">Reference proteome</keyword>
<dbReference type="Proteomes" id="UP001469365">
    <property type="component" value="Unassembled WGS sequence"/>
</dbReference>
<dbReference type="SUPFAM" id="SSF46689">
    <property type="entry name" value="Homeodomain-like"/>
    <property type="match status" value="1"/>
</dbReference>
<dbReference type="PROSITE" id="PS01081">
    <property type="entry name" value="HTH_TETR_1"/>
    <property type="match status" value="1"/>
</dbReference>
<dbReference type="InterPro" id="IPR050109">
    <property type="entry name" value="HTH-type_TetR-like_transc_reg"/>
</dbReference>
<dbReference type="PANTHER" id="PTHR30055">
    <property type="entry name" value="HTH-TYPE TRANSCRIPTIONAL REGULATOR RUTR"/>
    <property type="match status" value="1"/>
</dbReference>
<evidence type="ECO:0000259" key="3">
    <source>
        <dbReference type="PROSITE" id="PS50977"/>
    </source>
</evidence>
<name>A0ABU9DWF9_9BACL</name>
<dbReference type="InterPro" id="IPR036271">
    <property type="entry name" value="Tet_transcr_reg_TetR-rel_C_sf"/>
</dbReference>
<dbReference type="InterPro" id="IPR009057">
    <property type="entry name" value="Homeodomain-like_sf"/>
</dbReference>
<dbReference type="Gene3D" id="1.10.357.10">
    <property type="entry name" value="Tetracycline Repressor, domain 2"/>
    <property type="match status" value="1"/>
</dbReference>
<evidence type="ECO:0000256" key="2">
    <source>
        <dbReference type="PROSITE-ProRule" id="PRU00335"/>
    </source>
</evidence>
<dbReference type="PROSITE" id="PS50977">
    <property type="entry name" value="HTH_TETR_2"/>
    <property type="match status" value="1"/>
</dbReference>
<sequence length="190" mass="21106">MARPLSEEKRKALLAAAANEIASVGIAASTSKIAKNAGVAEGTLFVYFPTKDDLLNQLYLDLKSDLTLILSADYSVDASVQEQFQRLWSQFVEWGASHPNKWRALRQLSVSERITEDSQRAGETMFTDFQTMVAEGFKTGVLREQPVSFLAGIIQALADMVLEMAFREPDQLCQLKSMGWEALWGAISRP</sequence>
<reference evidence="4 5" key="1">
    <citation type="submission" date="2024-04" db="EMBL/GenBank/DDBJ databases">
        <title>draft genome sequnece of Paenibacillus filicis.</title>
        <authorList>
            <person name="Kim D.-U."/>
        </authorList>
    </citation>
    <scope>NUCLEOTIDE SEQUENCE [LARGE SCALE GENOMIC DNA]</scope>
    <source>
        <strain evidence="4 5">KACC14197</strain>
    </source>
</reference>
<comment type="caution">
    <text evidence="4">The sequence shown here is derived from an EMBL/GenBank/DDBJ whole genome shotgun (WGS) entry which is preliminary data.</text>
</comment>
<proteinExistence type="predicted"/>
<feature type="DNA-binding region" description="H-T-H motif" evidence="2">
    <location>
        <begin position="29"/>
        <end position="48"/>
    </location>
</feature>
<organism evidence="4 5">
    <name type="scientific">Paenibacillus filicis</name>
    <dbReference type="NCBI Taxonomy" id="669464"/>
    <lineage>
        <taxon>Bacteria</taxon>
        <taxon>Bacillati</taxon>
        <taxon>Bacillota</taxon>
        <taxon>Bacilli</taxon>
        <taxon>Bacillales</taxon>
        <taxon>Paenibacillaceae</taxon>
        <taxon>Paenibacillus</taxon>
    </lineage>
</organism>
<dbReference type="EMBL" id="JBBPCC010000030">
    <property type="protein sequence ID" value="MEK8132438.1"/>
    <property type="molecule type" value="Genomic_DNA"/>
</dbReference>
<dbReference type="InterPro" id="IPR023772">
    <property type="entry name" value="DNA-bd_HTH_TetR-type_CS"/>
</dbReference>
<dbReference type="Pfam" id="PF00440">
    <property type="entry name" value="TetR_N"/>
    <property type="match status" value="1"/>
</dbReference>
<keyword evidence="1 2" id="KW-0238">DNA-binding</keyword>
<gene>
    <name evidence="4" type="ORF">WMW72_31540</name>
</gene>
<dbReference type="RefSeq" id="WP_341419571.1">
    <property type="nucleotide sequence ID" value="NZ_JBBPCC010000030.1"/>
</dbReference>
<evidence type="ECO:0000313" key="4">
    <source>
        <dbReference type="EMBL" id="MEK8132438.1"/>
    </source>
</evidence>
<dbReference type="PRINTS" id="PR00455">
    <property type="entry name" value="HTHTETR"/>
</dbReference>
<feature type="domain" description="HTH tetR-type" evidence="3">
    <location>
        <begin position="7"/>
        <end position="66"/>
    </location>
</feature>